<evidence type="ECO:0000259" key="2">
    <source>
        <dbReference type="PROSITE" id="PS00028"/>
    </source>
</evidence>
<dbReference type="GO" id="GO:0005634">
    <property type="term" value="C:nucleus"/>
    <property type="evidence" value="ECO:0007669"/>
    <property type="project" value="TreeGrafter"/>
</dbReference>
<feature type="domain" description="C2H2-type" evidence="2">
    <location>
        <begin position="216"/>
        <end position="238"/>
    </location>
</feature>
<dbReference type="PANTHER" id="PTHR15491">
    <property type="match status" value="1"/>
</dbReference>
<dbReference type="InterPro" id="IPR026811">
    <property type="entry name" value="CIZ1"/>
</dbReference>
<feature type="region of interest" description="Disordered" evidence="1">
    <location>
        <begin position="467"/>
        <end position="562"/>
    </location>
</feature>
<dbReference type="EMBL" id="JARGDH010000001">
    <property type="protein sequence ID" value="KAL0280510.1"/>
    <property type="molecule type" value="Genomic_DNA"/>
</dbReference>
<feature type="region of interest" description="Disordered" evidence="1">
    <location>
        <begin position="112"/>
        <end position="206"/>
    </location>
</feature>
<feature type="compositionally biased region" description="Basic and acidic residues" evidence="1">
    <location>
        <begin position="525"/>
        <end position="547"/>
    </location>
</feature>
<dbReference type="InterPro" id="IPR036236">
    <property type="entry name" value="Znf_C2H2_sf"/>
</dbReference>
<proteinExistence type="predicted"/>
<accession>A0AAW2IGB8</accession>
<dbReference type="InterPro" id="IPR013087">
    <property type="entry name" value="Znf_C2H2_type"/>
</dbReference>
<dbReference type="GO" id="GO:0008270">
    <property type="term" value="F:zinc ion binding"/>
    <property type="evidence" value="ECO:0007669"/>
    <property type="project" value="InterPro"/>
</dbReference>
<name>A0AAW2IGB8_9NEOP</name>
<protein>
    <recommendedName>
        <fullName evidence="2">C2H2-type domain-containing protein</fullName>
    </recommendedName>
</protein>
<feature type="compositionally biased region" description="Basic and acidic residues" evidence="1">
    <location>
        <begin position="180"/>
        <end position="201"/>
    </location>
</feature>
<feature type="region of interest" description="Disordered" evidence="1">
    <location>
        <begin position="35"/>
        <end position="54"/>
    </location>
</feature>
<dbReference type="SMART" id="SM00451">
    <property type="entry name" value="ZnF_U1"/>
    <property type="match status" value="4"/>
</dbReference>
<sequence>MANRRSYGSGGYSGGGGYNQSRSGNYNMGAGLSGVNPWQSGNSPGRSGIQSGNSGVPSLLATNNIINQLTTDSQIALATKLLSSILPVQQSVQQPPSLMSLNNSFGSSVRYGGGNSFGGDRFRNDRRSDNFRNRRQANDRNKDRKGGDNKARSDKCKTKTEKDKTKKEDDEDNDDERKEDEEKGEKAEDDSQKEGTDKEEGPIPEYENIPTKLFHCHVCGKSMWNDVSFDTHVKGRNHRNKLRDLEENYQLQTDLMRQIAAISLKLEELRRGGKRRPYPEQYCKMCDLHFNGMTMFAHRSTTEHQNLKRFIHPSCDLCKIDFQIRIEYDEHILTPQHLQQETKALLRKEKFEKDPKYIKLRENEAKVTTLMEEASDVGEKSDVVLTAEDKALIKTIMDENETLPEYDPDAETLVAEHFVVPQSGFFCKACKIFLLSDSVVDTHCRTVNHYTNYISILKAEATKKQKEEESAEAEKRKSGSNEDNSGNWKRRKVDSKNTELNGGNKYDPEETLDECLEDNTSEPSAEVKTDVIKMEESEVIIEEEKTKPPTTPRRVRGRPSKK</sequence>
<evidence type="ECO:0000256" key="1">
    <source>
        <dbReference type="SAM" id="MobiDB-lite"/>
    </source>
</evidence>
<feature type="compositionally biased region" description="Basic residues" evidence="1">
    <location>
        <begin position="553"/>
        <end position="562"/>
    </location>
</feature>
<dbReference type="SMART" id="SM00355">
    <property type="entry name" value="ZnF_C2H2"/>
    <property type="match status" value="4"/>
</dbReference>
<dbReference type="InterPro" id="IPR003604">
    <property type="entry name" value="Matrin/U1-like-C_Znf_C2H2"/>
</dbReference>
<feature type="compositionally biased region" description="Basic and acidic residues" evidence="1">
    <location>
        <begin position="467"/>
        <end position="480"/>
    </location>
</feature>
<dbReference type="InterPro" id="IPR056345">
    <property type="entry name" value="Znf-C2H2_CIZ1"/>
</dbReference>
<feature type="compositionally biased region" description="Basic and acidic residues" evidence="1">
    <location>
        <begin position="120"/>
        <end position="168"/>
    </location>
</feature>
<organism evidence="3">
    <name type="scientific">Menopon gallinae</name>
    <name type="common">poultry shaft louse</name>
    <dbReference type="NCBI Taxonomy" id="328185"/>
    <lineage>
        <taxon>Eukaryota</taxon>
        <taxon>Metazoa</taxon>
        <taxon>Ecdysozoa</taxon>
        <taxon>Arthropoda</taxon>
        <taxon>Hexapoda</taxon>
        <taxon>Insecta</taxon>
        <taxon>Pterygota</taxon>
        <taxon>Neoptera</taxon>
        <taxon>Paraneoptera</taxon>
        <taxon>Psocodea</taxon>
        <taxon>Troctomorpha</taxon>
        <taxon>Phthiraptera</taxon>
        <taxon>Amblycera</taxon>
        <taxon>Menoponidae</taxon>
        <taxon>Menopon</taxon>
    </lineage>
</organism>
<feature type="compositionally biased region" description="Acidic residues" evidence="1">
    <location>
        <begin position="169"/>
        <end position="179"/>
    </location>
</feature>
<gene>
    <name evidence="3" type="ORF">PYX00_001779</name>
</gene>
<dbReference type="GO" id="GO:0003676">
    <property type="term" value="F:nucleic acid binding"/>
    <property type="evidence" value="ECO:0007669"/>
    <property type="project" value="InterPro"/>
</dbReference>
<dbReference type="SUPFAM" id="SSF57667">
    <property type="entry name" value="beta-beta-alpha zinc fingers"/>
    <property type="match status" value="1"/>
</dbReference>
<dbReference type="PROSITE" id="PS00028">
    <property type="entry name" value="ZINC_FINGER_C2H2_1"/>
    <property type="match status" value="1"/>
</dbReference>
<evidence type="ECO:0000313" key="3">
    <source>
        <dbReference type="EMBL" id="KAL0280510.1"/>
    </source>
</evidence>
<feature type="compositionally biased region" description="Acidic residues" evidence="1">
    <location>
        <begin position="509"/>
        <end position="520"/>
    </location>
</feature>
<dbReference type="Gene3D" id="3.30.160.60">
    <property type="entry name" value="Classic Zinc Finger"/>
    <property type="match status" value="1"/>
</dbReference>
<dbReference type="AlphaFoldDB" id="A0AAW2IGB8"/>
<dbReference type="PANTHER" id="PTHR15491:SF9">
    <property type="entry name" value="CIP1-INTERACTING ZINC FINGER PROTEIN"/>
    <property type="match status" value="1"/>
</dbReference>
<comment type="caution">
    <text evidence="3">The sequence shown here is derived from an EMBL/GenBank/DDBJ whole genome shotgun (WGS) entry which is preliminary data.</text>
</comment>
<dbReference type="Pfam" id="PF23330">
    <property type="entry name" value="zf-C2H2_14"/>
    <property type="match status" value="1"/>
</dbReference>
<reference evidence="3" key="1">
    <citation type="journal article" date="2024" name="Gigascience">
        <title>Chromosome-level genome of the poultry shaft louse Menopon gallinae provides insight into the host-switching and adaptive evolution of parasitic lice.</title>
        <authorList>
            <person name="Xu Y."/>
            <person name="Ma L."/>
            <person name="Liu S."/>
            <person name="Liang Y."/>
            <person name="Liu Q."/>
            <person name="He Z."/>
            <person name="Tian L."/>
            <person name="Duan Y."/>
            <person name="Cai W."/>
            <person name="Li H."/>
            <person name="Song F."/>
        </authorList>
    </citation>
    <scope>NUCLEOTIDE SEQUENCE</scope>
    <source>
        <strain evidence="3">Cailab_2023a</strain>
    </source>
</reference>
<feature type="compositionally biased region" description="Polar residues" evidence="1">
    <location>
        <begin position="36"/>
        <end position="54"/>
    </location>
</feature>